<dbReference type="RefSeq" id="WP_132035698.1">
    <property type="nucleotide sequence ID" value="NZ_SMAI01000020.1"/>
</dbReference>
<dbReference type="Gene3D" id="3.40.50.1000">
    <property type="entry name" value="HAD superfamily/HAD-like"/>
    <property type="match status" value="1"/>
</dbReference>
<dbReference type="PANTHER" id="PTHR43434">
    <property type="entry name" value="PHOSPHOGLYCOLATE PHOSPHATASE"/>
    <property type="match status" value="1"/>
</dbReference>
<dbReference type="GO" id="GO:0008967">
    <property type="term" value="F:phosphoglycolate phosphatase activity"/>
    <property type="evidence" value="ECO:0007669"/>
    <property type="project" value="TreeGrafter"/>
</dbReference>
<dbReference type="PANTHER" id="PTHR43434:SF24">
    <property type="entry name" value="HYDROLASE-RELATED"/>
    <property type="match status" value="1"/>
</dbReference>
<dbReference type="SUPFAM" id="SSF56784">
    <property type="entry name" value="HAD-like"/>
    <property type="match status" value="1"/>
</dbReference>
<evidence type="ECO:0000313" key="2">
    <source>
        <dbReference type="Proteomes" id="UP000294664"/>
    </source>
</evidence>
<gene>
    <name evidence="1" type="ORF">EDC64_12034</name>
</gene>
<evidence type="ECO:0000313" key="1">
    <source>
        <dbReference type="EMBL" id="TCT00947.1"/>
    </source>
</evidence>
<dbReference type="Gene3D" id="1.10.150.240">
    <property type="entry name" value="Putative phosphatase, domain 2"/>
    <property type="match status" value="1"/>
</dbReference>
<dbReference type="InterPro" id="IPR006439">
    <property type="entry name" value="HAD-SF_hydro_IA"/>
</dbReference>
<dbReference type="InterPro" id="IPR050155">
    <property type="entry name" value="HAD-like_hydrolase_sf"/>
</dbReference>
<comment type="caution">
    <text evidence="1">The sequence shown here is derived from an EMBL/GenBank/DDBJ whole genome shotgun (WGS) entry which is preliminary data.</text>
</comment>
<dbReference type="NCBIfam" id="TIGR01549">
    <property type="entry name" value="HAD-SF-IA-v1"/>
    <property type="match status" value="1"/>
</dbReference>
<dbReference type="GO" id="GO:0005829">
    <property type="term" value="C:cytosol"/>
    <property type="evidence" value="ECO:0007669"/>
    <property type="project" value="TreeGrafter"/>
</dbReference>
<protein>
    <submittedName>
        <fullName evidence="1">Phosphoglycolate phosphatase</fullName>
    </submittedName>
</protein>
<reference evidence="1 2" key="1">
    <citation type="submission" date="2019-03" db="EMBL/GenBank/DDBJ databases">
        <title>Genomic Encyclopedia of Type Strains, Phase IV (KMG-IV): sequencing the most valuable type-strain genomes for metagenomic binning, comparative biology and taxonomic classification.</title>
        <authorList>
            <person name="Goeker M."/>
        </authorList>
    </citation>
    <scope>NUCLEOTIDE SEQUENCE [LARGE SCALE GENOMIC DNA]</scope>
    <source>
        <strain evidence="1 2">DSM 9035</strain>
    </source>
</reference>
<dbReference type="Proteomes" id="UP000294664">
    <property type="component" value="Unassembled WGS sequence"/>
</dbReference>
<dbReference type="InterPro" id="IPR023214">
    <property type="entry name" value="HAD_sf"/>
</dbReference>
<dbReference type="EMBL" id="SMAI01000020">
    <property type="protein sequence ID" value="TCT00947.1"/>
    <property type="molecule type" value="Genomic_DNA"/>
</dbReference>
<accession>A0A4R3LS02</accession>
<proteinExistence type="predicted"/>
<name>A0A4R3LS02_9HYPH</name>
<dbReference type="SFLD" id="SFLDG01129">
    <property type="entry name" value="C1.5:_HAD__Beta-PGM__Phosphata"/>
    <property type="match status" value="1"/>
</dbReference>
<organism evidence="1 2">
    <name type="scientific">Aquabacter spiritensis</name>
    <dbReference type="NCBI Taxonomy" id="933073"/>
    <lineage>
        <taxon>Bacteria</taxon>
        <taxon>Pseudomonadati</taxon>
        <taxon>Pseudomonadota</taxon>
        <taxon>Alphaproteobacteria</taxon>
        <taxon>Hyphomicrobiales</taxon>
        <taxon>Xanthobacteraceae</taxon>
        <taxon>Aquabacter</taxon>
    </lineage>
</organism>
<dbReference type="InterPro" id="IPR036412">
    <property type="entry name" value="HAD-like_sf"/>
</dbReference>
<sequence length="240" mass="25333">MSGAPLKLVLFDCDGTLVDGQHMIVAAMSAAHRVRGLAVPPRDAILSVVGLSLPETFAVLSQGDPAYPVEALVEGYKTAFHQLRDAHPMEPMYAGTRTAVAALRAEAQTLLGIVTGKSRRGVARVLEAHAMEGWFSTIQTAEDAPSKPDPAMVRQAMAEVGGVPEATVVIGDTTYDMEMAKAAGAFAIGVGWGYHPPDKLVAAGADELVEDARRLPDAVRALLARHAARRTAREVGRCAT</sequence>
<dbReference type="AlphaFoldDB" id="A0A4R3LS02"/>
<dbReference type="GO" id="GO:0006281">
    <property type="term" value="P:DNA repair"/>
    <property type="evidence" value="ECO:0007669"/>
    <property type="project" value="TreeGrafter"/>
</dbReference>
<dbReference type="InterPro" id="IPR041492">
    <property type="entry name" value="HAD_2"/>
</dbReference>
<dbReference type="OrthoDB" id="9797743at2"/>
<dbReference type="Pfam" id="PF13419">
    <property type="entry name" value="HAD_2"/>
    <property type="match status" value="1"/>
</dbReference>
<dbReference type="InterPro" id="IPR023198">
    <property type="entry name" value="PGP-like_dom2"/>
</dbReference>
<keyword evidence="2" id="KW-1185">Reference proteome</keyword>
<dbReference type="SFLD" id="SFLDS00003">
    <property type="entry name" value="Haloacid_Dehalogenase"/>
    <property type="match status" value="1"/>
</dbReference>